<dbReference type="Proteomes" id="UP001148312">
    <property type="component" value="Unassembled WGS sequence"/>
</dbReference>
<name>A0A9W9WTN1_9EURO</name>
<feature type="region of interest" description="Disordered" evidence="2">
    <location>
        <begin position="27"/>
        <end position="72"/>
    </location>
</feature>
<dbReference type="GeneID" id="81628179"/>
<sequence>MVKLRHRIATPHLALLKFETKGMAPFSFPSPSAHPDTLGRSPPPPYPSPWRAINPRRKRSLTNSPTEDAPQVNLARVDTQLNMHQFNNLFEEDAGANGSKDSNSLSSQPILASPYLGNELPAEWSAVGHAAATGKSGRVIHSLQEEVARQKREAALWQSRAEESQRTNETLKFQLQNTTDRLSHLEQVNETNGKLIERKDRKIEDLRAELHTERTKRLDAQGVANETNETMRVERENHHREMARLQEEAKYHENQYEVLFRAMKQDKADLTRRMDALHTQLAQLKETQVSQNEAATRLLTVDDQRQRLVSSLQERHEQMMALHQRYKEIKEQEFQDVLGQARVNGDRIDASLKDLKETEDKMKWVIRMSEVQQGQRGDDNSATGRSLAGTPSS</sequence>
<keyword evidence="1" id="KW-0175">Coiled coil</keyword>
<organism evidence="3 4">
    <name type="scientific">Penicillium diatomitis</name>
    <dbReference type="NCBI Taxonomy" id="2819901"/>
    <lineage>
        <taxon>Eukaryota</taxon>
        <taxon>Fungi</taxon>
        <taxon>Dikarya</taxon>
        <taxon>Ascomycota</taxon>
        <taxon>Pezizomycotina</taxon>
        <taxon>Eurotiomycetes</taxon>
        <taxon>Eurotiomycetidae</taxon>
        <taxon>Eurotiales</taxon>
        <taxon>Aspergillaceae</taxon>
        <taxon>Penicillium</taxon>
    </lineage>
</organism>
<evidence type="ECO:0000256" key="2">
    <source>
        <dbReference type="SAM" id="MobiDB-lite"/>
    </source>
</evidence>
<evidence type="ECO:0008006" key="5">
    <source>
        <dbReference type="Google" id="ProtNLM"/>
    </source>
</evidence>
<evidence type="ECO:0000313" key="4">
    <source>
        <dbReference type="Proteomes" id="UP001148312"/>
    </source>
</evidence>
<evidence type="ECO:0000256" key="1">
    <source>
        <dbReference type="SAM" id="Coils"/>
    </source>
</evidence>
<dbReference type="RefSeq" id="XP_056787021.1">
    <property type="nucleotide sequence ID" value="XM_056937929.1"/>
</dbReference>
<accession>A0A9W9WTN1</accession>
<dbReference type="AlphaFoldDB" id="A0A9W9WTN1"/>
<evidence type="ECO:0000313" key="3">
    <source>
        <dbReference type="EMBL" id="KAJ5475263.1"/>
    </source>
</evidence>
<keyword evidence="4" id="KW-1185">Reference proteome</keyword>
<gene>
    <name evidence="3" type="ORF">N7539_008329</name>
</gene>
<reference evidence="3" key="2">
    <citation type="journal article" date="2023" name="IMA Fungus">
        <title>Comparative genomic study of the Penicillium genus elucidates a diverse pangenome and 15 lateral gene transfer events.</title>
        <authorList>
            <person name="Petersen C."/>
            <person name="Sorensen T."/>
            <person name="Nielsen M.R."/>
            <person name="Sondergaard T.E."/>
            <person name="Sorensen J.L."/>
            <person name="Fitzpatrick D.A."/>
            <person name="Frisvad J.C."/>
            <person name="Nielsen K.L."/>
        </authorList>
    </citation>
    <scope>NUCLEOTIDE SEQUENCE</scope>
    <source>
        <strain evidence="3">IBT 30728</strain>
    </source>
</reference>
<proteinExistence type="predicted"/>
<feature type="coiled-coil region" evidence="1">
    <location>
        <begin position="196"/>
        <end position="287"/>
    </location>
</feature>
<dbReference type="EMBL" id="JAPWDQ010000012">
    <property type="protein sequence ID" value="KAJ5475263.1"/>
    <property type="molecule type" value="Genomic_DNA"/>
</dbReference>
<feature type="compositionally biased region" description="Polar residues" evidence="2">
    <location>
        <begin position="370"/>
        <end position="393"/>
    </location>
</feature>
<feature type="region of interest" description="Disordered" evidence="2">
    <location>
        <begin position="367"/>
        <end position="393"/>
    </location>
</feature>
<reference evidence="3" key="1">
    <citation type="submission" date="2022-12" db="EMBL/GenBank/DDBJ databases">
        <authorList>
            <person name="Petersen C."/>
        </authorList>
    </citation>
    <scope>NUCLEOTIDE SEQUENCE</scope>
    <source>
        <strain evidence="3">IBT 30728</strain>
    </source>
</reference>
<protein>
    <recommendedName>
        <fullName evidence="5">SWI5-dependent HO expression protein 3</fullName>
    </recommendedName>
</protein>
<comment type="caution">
    <text evidence="3">The sequence shown here is derived from an EMBL/GenBank/DDBJ whole genome shotgun (WGS) entry which is preliminary data.</text>
</comment>